<dbReference type="InterPro" id="IPR018062">
    <property type="entry name" value="HTH_AraC-typ_CS"/>
</dbReference>
<dbReference type="InterPro" id="IPR003313">
    <property type="entry name" value="AraC-bd"/>
</dbReference>
<keyword evidence="1" id="KW-0805">Transcription regulation</keyword>
<dbReference type="PROSITE" id="PS01124">
    <property type="entry name" value="HTH_ARAC_FAMILY_2"/>
    <property type="match status" value="1"/>
</dbReference>
<dbReference type="Gene3D" id="1.10.10.60">
    <property type="entry name" value="Homeodomain-like"/>
    <property type="match status" value="1"/>
</dbReference>
<accession>A0A1E2VC70</accession>
<dbReference type="SUPFAM" id="SSF51182">
    <property type="entry name" value="RmlC-like cupins"/>
    <property type="match status" value="1"/>
</dbReference>
<dbReference type="PROSITE" id="PS00041">
    <property type="entry name" value="HTH_ARAC_FAMILY_1"/>
    <property type="match status" value="1"/>
</dbReference>
<dbReference type="GO" id="GO:0043565">
    <property type="term" value="F:sequence-specific DNA binding"/>
    <property type="evidence" value="ECO:0007669"/>
    <property type="project" value="InterPro"/>
</dbReference>
<dbReference type="Pfam" id="PF02311">
    <property type="entry name" value="AraC_binding"/>
    <property type="match status" value="1"/>
</dbReference>
<evidence type="ECO:0000313" key="6">
    <source>
        <dbReference type="EMBL" id="ODC04442.1"/>
    </source>
</evidence>
<dbReference type="InterPro" id="IPR014710">
    <property type="entry name" value="RmlC-like_jellyroll"/>
</dbReference>
<dbReference type="SUPFAM" id="SSF46689">
    <property type="entry name" value="Homeodomain-like"/>
    <property type="match status" value="2"/>
</dbReference>
<reference evidence="6 7" key="1">
    <citation type="submission" date="2016-08" db="EMBL/GenBank/DDBJ databases">
        <authorList>
            <person name="Seilhamer J.J."/>
        </authorList>
    </citation>
    <scope>NUCLEOTIDE SEQUENCE [LARGE SCALE GENOMIC DNA]</scope>
    <source>
        <strain evidence="6 7">PH27A</strain>
    </source>
</reference>
<dbReference type="AlphaFoldDB" id="A0A1E2VC70"/>
<dbReference type="InterPro" id="IPR009057">
    <property type="entry name" value="Homeodomain-like_sf"/>
</dbReference>
<dbReference type="STRING" id="197479.BFW38_13780"/>
<dbReference type="OrthoDB" id="5949386at2"/>
<evidence type="ECO:0000256" key="4">
    <source>
        <dbReference type="SAM" id="MobiDB-lite"/>
    </source>
</evidence>
<evidence type="ECO:0000256" key="1">
    <source>
        <dbReference type="ARBA" id="ARBA00023015"/>
    </source>
</evidence>
<name>A0A1E2VC70_9GAMM</name>
<sequence length="247" mass="27601">MEIRSLTHASQHHTQPHQHHEGQLIYLEKGLIQIKTPEVEHIVTSGALGWLPPGTLHQALTFVSTQGWILYLPHDETQASSISKGAPNQSEWVQASKLSQALVMSLIQLASEVTDAAKQARLQLIWDEWSRAPTAMLTLPMPRDTRLCKIALNIQANPATPLSQADWANRTGISPRHMSRLFQAETGFNFIQWRQQARLIHALALLQQPLPIAAIAEACGYAHPSTLIQQFKQRFGQTPGDYRAQHA</sequence>
<organism evidence="6 7">
    <name type="scientific">Terasakiispira papahanaumokuakeensis</name>
    <dbReference type="NCBI Taxonomy" id="197479"/>
    <lineage>
        <taxon>Bacteria</taxon>
        <taxon>Pseudomonadati</taxon>
        <taxon>Pseudomonadota</taxon>
        <taxon>Gammaproteobacteria</taxon>
        <taxon>Oceanospirillales</taxon>
        <taxon>Terasakiispira</taxon>
    </lineage>
</organism>
<keyword evidence="3" id="KW-0804">Transcription</keyword>
<dbReference type="GO" id="GO:0003700">
    <property type="term" value="F:DNA-binding transcription factor activity"/>
    <property type="evidence" value="ECO:0007669"/>
    <property type="project" value="InterPro"/>
</dbReference>
<dbReference type="Gene3D" id="2.60.120.10">
    <property type="entry name" value="Jelly Rolls"/>
    <property type="match status" value="1"/>
</dbReference>
<dbReference type="PANTHER" id="PTHR11019:SF159">
    <property type="entry name" value="TRANSCRIPTIONAL REGULATOR-RELATED"/>
    <property type="match status" value="1"/>
</dbReference>
<protein>
    <recommendedName>
        <fullName evidence="5">HTH araC/xylS-type domain-containing protein</fullName>
    </recommendedName>
</protein>
<gene>
    <name evidence="6" type="ORF">BFW38_13780</name>
</gene>
<evidence type="ECO:0000313" key="7">
    <source>
        <dbReference type="Proteomes" id="UP000094291"/>
    </source>
</evidence>
<keyword evidence="2" id="KW-0238">DNA-binding</keyword>
<evidence type="ECO:0000256" key="3">
    <source>
        <dbReference type="ARBA" id="ARBA00023163"/>
    </source>
</evidence>
<dbReference type="Proteomes" id="UP000094291">
    <property type="component" value="Unassembled WGS sequence"/>
</dbReference>
<dbReference type="InterPro" id="IPR018060">
    <property type="entry name" value="HTH_AraC"/>
</dbReference>
<dbReference type="RefSeq" id="WP_068999424.1">
    <property type="nucleotide sequence ID" value="NZ_MDTQ01000001.1"/>
</dbReference>
<comment type="caution">
    <text evidence="6">The sequence shown here is derived from an EMBL/GenBank/DDBJ whole genome shotgun (WGS) entry which is preliminary data.</text>
</comment>
<evidence type="ECO:0000256" key="2">
    <source>
        <dbReference type="ARBA" id="ARBA00023125"/>
    </source>
</evidence>
<proteinExistence type="predicted"/>
<dbReference type="InterPro" id="IPR011051">
    <property type="entry name" value="RmlC_Cupin_sf"/>
</dbReference>
<feature type="region of interest" description="Disordered" evidence="4">
    <location>
        <begin position="1"/>
        <end position="20"/>
    </location>
</feature>
<dbReference type="PANTHER" id="PTHR11019">
    <property type="entry name" value="HTH-TYPE TRANSCRIPTIONAL REGULATOR NIMR"/>
    <property type="match status" value="1"/>
</dbReference>
<dbReference type="Pfam" id="PF12833">
    <property type="entry name" value="HTH_18"/>
    <property type="match status" value="1"/>
</dbReference>
<feature type="domain" description="HTH araC/xylS-type" evidence="5">
    <location>
        <begin position="148"/>
        <end position="245"/>
    </location>
</feature>
<dbReference type="EMBL" id="MDTQ01000001">
    <property type="protein sequence ID" value="ODC04442.1"/>
    <property type="molecule type" value="Genomic_DNA"/>
</dbReference>
<dbReference type="SMART" id="SM00342">
    <property type="entry name" value="HTH_ARAC"/>
    <property type="match status" value="1"/>
</dbReference>
<evidence type="ECO:0000259" key="5">
    <source>
        <dbReference type="PROSITE" id="PS01124"/>
    </source>
</evidence>
<keyword evidence="7" id="KW-1185">Reference proteome</keyword>